<evidence type="ECO:0000313" key="2">
    <source>
        <dbReference type="Proteomes" id="UP000789901"/>
    </source>
</evidence>
<gene>
    <name evidence="1" type="ORF">GMARGA_LOCUS45469</name>
</gene>
<accession>A0ABN7XQQ4</accession>
<reference evidence="1 2" key="1">
    <citation type="submission" date="2021-06" db="EMBL/GenBank/DDBJ databases">
        <authorList>
            <person name="Kallberg Y."/>
            <person name="Tangrot J."/>
            <person name="Rosling A."/>
        </authorList>
    </citation>
    <scope>NUCLEOTIDE SEQUENCE [LARGE SCALE GENOMIC DNA]</scope>
    <source>
        <strain evidence="1 2">120-4 pot B 10/14</strain>
    </source>
</reference>
<evidence type="ECO:0000313" key="1">
    <source>
        <dbReference type="EMBL" id="CAG8856648.1"/>
    </source>
</evidence>
<organism evidence="1 2">
    <name type="scientific">Gigaspora margarita</name>
    <dbReference type="NCBI Taxonomy" id="4874"/>
    <lineage>
        <taxon>Eukaryota</taxon>
        <taxon>Fungi</taxon>
        <taxon>Fungi incertae sedis</taxon>
        <taxon>Mucoromycota</taxon>
        <taxon>Glomeromycotina</taxon>
        <taxon>Glomeromycetes</taxon>
        <taxon>Diversisporales</taxon>
        <taxon>Gigasporaceae</taxon>
        <taxon>Gigaspora</taxon>
    </lineage>
</organism>
<protein>
    <submittedName>
        <fullName evidence="1">581_t:CDS:1</fullName>
    </submittedName>
</protein>
<name>A0ABN7XQQ4_GIGMA</name>
<dbReference type="Proteomes" id="UP000789901">
    <property type="component" value="Unassembled WGS sequence"/>
</dbReference>
<keyword evidence="2" id="KW-1185">Reference proteome</keyword>
<proteinExistence type="predicted"/>
<dbReference type="EMBL" id="CAJVQB010162235">
    <property type="protein sequence ID" value="CAG8856648.1"/>
    <property type="molecule type" value="Genomic_DNA"/>
</dbReference>
<comment type="caution">
    <text evidence="1">The sequence shown here is derived from an EMBL/GenBank/DDBJ whole genome shotgun (WGS) entry which is preliminary data.</text>
</comment>
<sequence length="55" mass="6686">ECSYYKTTWQNIKSTAIDLVWSRFTKEKKHCRQKHLLYKILTGLSEANIQEKRRL</sequence>
<feature type="non-terminal residue" evidence="1">
    <location>
        <position position="1"/>
    </location>
</feature>